<accession>A0A0V1ALH6</accession>
<dbReference type="InParanoid" id="A0A0V1ALH6"/>
<reference evidence="2 3" key="1">
    <citation type="submission" date="2015-01" db="EMBL/GenBank/DDBJ databases">
        <title>Evolution of Trichinella species and genotypes.</title>
        <authorList>
            <person name="Korhonen P.K."/>
            <person name="Edoardo P."/>
            <person name="Giuseppe L.R."/>
            <person name="Gasser R.B."/>
        </authorList>
    </citation>
    <scope>NUCLEOTIDE SEQUENCE [LARGE SCALE GENOMIC DNA]</scope>
    <source>
        <strain evidence="2">ISS3</strain>
    </source>
</reference>
<organism evidence="2 3">
    <name type="scientific">Trichinella spiralis</name>
    <name type="common">Trichina worm</name>
    <dbReference type="NCBI Taxonomy" id="6334"/>
    <lineage>
        <taxon>Eukaryota</taxon>
        <taxon>Metazoa</taxon>
        <taxon>Ecdysozoa</taxon>
        <taxon>Nematoda</taxon>
        <taxon>Enoplea</taxon>
        <taxon>Dorylaimia</taxon>
        <taxon>Trichinellida</taxon>
        <taxon>Trichinellidae</taxon>
        <taxon>Trichinella</taxon>
    </lineage>
</organism>
<comment type="caution">
    <text evidence="2">The sequence shown here is derived from an EMBL/GenBank/DDBJ whole genome shotgun (WGS) entry which is preliminary data.</text>
</comment>
<evidence type="ECO:0000313" key="2">
    <source>
        <dbReference type="EMBL" id="KRY25672.1"/>
    </source>
</evidence>
<dbReference type="Proteomes" id="UP000054776">
    <property type="component" value="Unassembled WGS sequence"/>
</dbReference>
<proteinExistence type="predicted"/>
<dbReference type="AlphaFoldDB" id="A0A0V1ALH6"/>
<evidence type="ECO:0000256" key="1">
    <source>
        <dbReference type="SAM" id="MobiDB-lite"/>
    </source>
</evidence>
<evidence type="ECO:0000313" key="3">
    <source>
        <dbReference type="Proteomes" id="UP000054776"/>
    </source>
</evidence>
<name>A0A0V1ALH6_TRISP</name>
<feature type="region of interest" description="Disordered" evidence="1">
    <location>
        <begin position="21"/>
        <end position="57"/>
    </location>
</feature>
<protein>
    <submittedName>
        <fullName evidence="2">Uncharacterized protein</fullName>
    </submittedName>
</protein>
<feature type="compositionally biased region" description="Low complexity" evidence="1">
    <location>
        <begin position="21"/>
        <end position="37"/>
    </location>
</feature>
<keyword evidence="3" id="KW-1185">Reference proteome</keyword>
<dbReference type="EMBL" id="JYDH01000798">
    <property type="protein sequence ID" value="KRY25672.1"/>
    <property type="molecule type" value="Genomic_DNA"/>
</dbReference>
<sequence length="81" mass="9020">MTRLVRPACLIDPYINRTLTLKTSSPSSPPRTSISGPNSVIHPPFLPSHPSEPQMPQDRMSCLVKSCAVKPYFTSRKLIIE</sequence>
<gene>
    <name evidence="2" type="ORF">T01_8129</name>
</gene>